<comment type="catalytic activity">
    <reaction evidence="3 4 5">
        <text>an acyl phosphate + H2O = a carboxylate + phosphate + H(+)</text>
        <dbReference type="Rhea" id="RHEA:14965"/>
        <dbReference type="ChEBI" id="CHEBI:15377"/>
        <dbReference type="ChEBI" id="CHEBI:15378"/>
        <dbReference type="ChEBI" id="CHEBI:29067"/>
        <dbReference type="ChEBI" id="CHEBI:43474"/>
        <dbReference type="ChEBI" id="CHEBI:59918"/>
        <dbReference type="EC" id="3.6.1.7"/>
    </reaction>
</comment>
<dbReference type="PROSITE" id="PS00150">
    <property type="entry name" value="ACYLPHOSPHATASE_1"/>
    <property type="match status" value="1"/>
</dbReference>
<reference evidence="8 9" key="1">
    <citation type="submission" date="2014-04" db="EMBL/GenBank/DDBJ databases">
        <title>Characterization and application of a salt tolerant electro-active bacterium.</title>
        <authorList>
            <person name="Yang L."/>
            <person name="Wei S."/>
            <person name="Tay Q.X.M."/>
        </authorList>
    </citation>
    <scope>NUCLEOTIDE SEQUENCE [LARGE SCALE GENOMIC DNA]</scope>
    <source>
        <strain evidence="8 9">LY1</strain>
    </source>
</reference>
<dbReference type="Gene3D" id="3.30.70.100">
    <property type="match status" value="1"/>
</dbReference>
<dbReference type="OrthoDB" id="9808093at2"/>
<comment type="similarity">
    <text evidence="1 6">Belongs to the acylphosphatase family.</text>
</comment>
<evidence type="ECO:0000313" key="9">
    <source>
        <dbReference type="Proteomes" id="UP000027821"/>
    </source>
</evidence>
<dbReference type="PANTHER" id="PTHR47268">
    <property type="entry name" value="ACYLPHOSPHATASE"/>
    <property type="match status" value="1"/>
</dbReference>
<comment type="caution">
    <text evidence="8">The sequence shown here is derived from an EMBL/GenBank/DDBJ whole genome shotgun (WGS) entry which is preliminary data.</text>
</comment>
<dbReference type="InterPro" id="IPR001792">
    <property type="entry name" value="Acylphosphatase-like_dom"/>
</dbReference>
<keyword evidence="9" id="KW-1185">Reference proteome</keyword>
<evidence type="ECO:0000256" key="5">
    <source>
        <dbReference type="RuleBase" id="RU000553"/>
    </source>
</evidence>
<evidence type="ECO:0000256" key="6">
    <source>
        <dbReference type="RuleBase" id="RU004168"/>
    </source>
</evidence>
<dbReference type="InterPro" id="IPR036046">
    <property type="entry name" value="Acylphosphatase-like_dom_sf"/>
</dbReference>
<evidence type="ECO:0000313" key="8">
    <source>
        <dbReference type="EMBL" id="KEO72030.1"/>
    </source>
</evidence>
<dbReference type="eggNOG" id="COG1254">
    <property type="taxonomic scope" value="Bacteria"/>
</dbReference>
<keyword evidence="4 5" id="KW-0378">Hydrolase</keyword>
<evidence type="ECO:0000256" key="1">
    <source>
        <dbReference type="ARBA" id="ARBA00005614"/>
    </source>
</evidence>
<evidence type="ECO:0000256" key="3">
    <source>
        <dbReference type="ARBA" id="ARBA00047645"/>
    </source>
</evidence>
<feature type="domain" description="Acylphosphatase-like" evidence="7">
    <location>
        <begin position="4"/>
        <end position="90"/>
    </location>
</feature>
<sequence length="90" mass="10078">MKTNKRITIIGKVQGVFFRKSTKAKAEELDISGWVRNERDGSVFAEIEGNRHAVKAMEAWLSQGPPKALVENLLIEAGEEQGYTGFEIKE</sequence>
<dbReference type="Proteomes" id="UP000027821">
    <property type="component" value="Unassembled WGS sequence"/>
</dbReference>
<dbReference type="InterPro" id="IPR017968">
    <property type="entry name" value="Acylphosphatase_CS"/>
</dbReference>
<dbReference type="AlphaFoldDB" id="A0A074KUU3"/>
<proteinExistence type="inferred from homology"/>
<dbReference type="EMBL" id="JMIH01000028">
    <property type="protein sequence ID" value="KEO72030.1"/>
    <property type="molecule type" value="Genomic_DNA"/>
</dbReference>
<dbReference type="RefSeq" id="WP_035078153.1">
    <property type="nucleotide sequence ID" value="NZ_JMIH01000028.1"/>
</dbReference>
<feature type="active site" evidence="4">
    <location>
        <position position="37"/>
    </location>
</feature>
<evidence type="ECO:0000259" key="7">
    <source>
        <dbReference type="PROSITE" id="PS51160"/>
    </source>
</evidence>
<dbReference type="STRING" id="1048983.EL17_19125"/>
<dbReference type="PRINTS" id="PR00112">
    <property type="entry name" value="ACYLPHPHTASE"/>
</dbReference>
<evidence type="ECO:0000256" key="4">
    <source>
        <dbReference type="PROSITE-ProRule" id="PRU00520"/>
    </source>
</evidence>
<organism evidence="8 9">
    <name type="scientific">Anditalea andensis</name>
    <dbReference type="NCBI Taxonomy" id="1048983"/>
    <lineage>
        <taxon>Bacteria</taxon>
        <taxon>Pseudomonadati</taxon>
        <taxon>Bacteroidota</taxon>
        <taxon>Cytophagia</taxon>
        <taxon>Cytophagales</taxon>
        <taxon>Cytophagaceae</taxon>
        <taxon>Anditalea</taxon>
    </lineage>
</organism>
<protein>
    <recommendedName>
        <fullName evidence="2 4">Acylphosphatase</fullName>
        <ecNumber evidence="2 4">3.6.1.7</ecNumber>
    </recommendedName>
</protein>
<gene>
    <name evidence="8" type="ORF">EL17_19125</name>
</gene>
<dbReference type="PROSITE" id="PS51160">
    <property type="entry name" value="ACYLPHOSPHATASE_3"/>
    <property type="match status" value="1"/>
</dbReference>
<evidence type="ECO:0000256" key="2">
    <source>
        <dbReference type="ARBA" id="ARBA00012150"/>
    </source>
</evidence>
<dbReference type="EC" id="3.6.1.7" evidence="2 4"/>
<dbReference type="PROSITE" id="PS00151">
    <property type="entry name" value="ACYLPHOSPHATASE_2"/>
    <property type="match status" value="1"/>
</dbReference>
<dbReference type="InterPro" id="IPR020456">
    <property type="entry name" value="Acylphosphatase"/>
</dbReference>
<accession>A0A074KUU3</accession>
<feature type="active site" evidence="4">
    <location>
        <position position="19"/>
    </location>
</feature>
<dbReference type="PANTHER" id="PTHR47268:SF4">
    <property type="entry name" value="ACYLPHOSPHATASE"/>
    <property type="match status" value="1"/>
</dbReference>
<dbReference type="Pfam" id="PF00708">
    <property type="entry name" value="Acylphosphatase"/>
    <property type="match status" value="1"/>
</dbReference>
<name>A0A074KUU3_9BACT</name>
<dbReference type="SUPFAM" id="SSF54975">
    <property type="entry name" value="Acylphosphatase/BLUF domain-like"/>
    <property type="match status" value="1"/>
</dbReference>
<dbReference type="GO" id="GO:0003998">
    <property type="term" value="F:acylphosphatase activity"/>
    <property type="evidence" value="ECO:0007669"/>
    <property type="project" value="UniProtKB-EC"/>
</dbReference>